<organism evidence="1 2">
    <name type="scientific">Trypanosoma cruzi</name>
    <dbReference type="NCBI Taxonomy" id="5693"/>
    <lineage>
        <taxon>Eukaryota</taxon>
        <taxon>Discoba</taxon>
        <taxon>Euglenozoa</taxon>
        <taxon>Kinetoplastea</taxon>
        <taxon>Metakinetoplastina</taxon>
        <taxon>Trypanosomatida</taxon>
        <taxon>Trypanosomatidae</taxon>
        <taxon>Trypanosoma</taxon>
        <taxon>Schizotrypanum</taxon>
    </lineage>
</organism>
<dbReference type="EMBL" id="JABDHM010000020">
    <property type="protein sequence ID" value="KAF5223359.1"/>
    <property type="molecule type" value="Genomic_DNA"/>
</dbReference>
<dbReference type="VEuPathDB" id="TriTrypDB:ECC02_003638"/>
<reference evidence="1 2" key="1">
    <citation type="journal article" date="2019" name="Genome Biol. Evol.">
        <title>Nanopore Sequencing Significantly Improves Genome Assembly of the Protozoan Parasite Trypanosoma cruzi.</title>
        <authorList>
            <person name="Diaz-Viraque F."/>
            <person name="Pita S."/>
            <person name="Greif G."/>
            <person name="de Souza R.C.M."/>
            <person name="Iraola G."/>
            <person name="Robello C."/>
        </authorList>
    </citation>
    <scope>NUCLEOTIDE SEQUENCE [LARGE SCALE GENOMIC DNA]</scope>
    <source>
        <strain evidence="1 2">Berenice</strain>
    </source>
</reference>
<dbReference type="VEuPathDB" id="TriTrypDB:BCY84_03136"/>
<name>A0A7J6Y9K5_TRYCR</name>
<dbReference type="Proteomes" id="UP000583944">
    <property type="component" value="Unassembled WGS sequence"/>
</dbReference>
<evidence type="ECO:0000313" key="2">
    <source>
        <dbReference type="Proteomes" id="UP000583944"/>
    </source>
</evidence>
<proteinExistence type="predicted"/>
<dbReference type="AlphaFoldDB" id="A0A7J6Y9K5"/>
<sequence length="336" mass="38734">MAQYESRCKRNEDTLMSQTNFIDHPPFGAAQTLERGRAAALSLGVPRRLPHELWEQQLTAHLLRLKELQLERISLVEKSSQCLLREKWMRIATQKLREATSRTTALRHRLQQLLTEGTPACTEEGALQTNPFSSFHCLPPVDITALCSLIVSCSANVEVLTSRLQRVMGAIAEGEASNSLSSLSSSLMQILPRWIQYNYVSAFFLRYLQMAFTLAALQLQRSVDEKIKEYTLQEKQEAQHRREEHQRAREARRMQLIRAKERLERTEKHAFEIRKRIFLLHEWITGKRRLPTGQLLNPVMCTEVLYRIRADLAMGEMDFLLQLTADNGRALIHTAA</sequence>
<evidence type="ECO:0000313" key="1">
    <source>
        <dbReference type="EMBL" id="KAF5223359.1"/>
    </source>
</evidence>
<protein>
    <submittedName>
        <fullName evidence="1">Uncharacterized protein</fullName>
    </submittedName>
</protein>
<gene>
    <name evidence="1" type="ORF">ECC02_003638</name>
</gene>
<comment type="caution">
    <text evidence="1">The sequence shown here is derived from an EMBL/GenBank/DDBJ whole genome shotgun (WGS) entry which is preliminary data.</text>
</comment>
<accession>A0A7J6Y9K5</accession>